<evidence type="ECO:0000256" key="5">
    <source>
        <dbReference type="ARBA" id="ARBA00022676"/>
    </source>
</evidence>
<accession>A0A3S3VPS4</accession>
<comment type="similarity">
    <text evidence="4 8">Belongs to the glycosyltransferase 1 family. Bacterial/plant glycogen synthase subfamily.</text>
</comment>
<evidence type="ECO:0000259" key="10">
    <source>
        <dbReference type="Pfam" id="PF08323"/>
    </source>
</evidence>
<dbReference type="GO" id="GO:0005978">
    <property type="term" value="P:glycogen biosynthetic process"/>
    <property type="evidence" value="ECO:0007669"/>
    <property type="project" value="UniProtKB-UniRule"/>
</dbReference>
<evidence type="ECO:0000256" key="7">
    <source>
        <dbReference type="ARBA" id="ARBA00023056"/>
    </source>
</evidence>
<evidence type="ECO:0000256" key="1">
    <source>
        <dbReference type="ARBA" id="ARBA00001478"/>
    </source>
</evidence>
<dbReference type="PANTHER" id="PTHR45825">
    <property type="entry name" value="GRANULE-BOUND STARCH SYNTHASE 1, CHLOROPLASTIC/AMYLOPLASTIC"/>
    <property type="match status" value="1"/>
</dbReference>
<comment type="caution">
    <text evidence="11">The sequence shown here is derived from an EMBL/GenBank/DDBJ whole genome shotgun (WGS) entry which is preliminary data.</text>
</comment>
<dbReference type="SUPFAM" id="SSF53756">
    <property type="entry name" value="UDP-Glycosyltransferase/glycogen phosphorylase"/>
    <property type="match status" value="1"/>
</dbReference>
<evidence type="ECO:0000259" key="9">
    <source>
        <dbReference type="Pfam" id="PF00534"/>
    </source>
</evidence>
<evidence type="ECO:0000313" key="11">
    <source>
        <dbReference type="EMBL" id="RWX79103.1"/>
    </source>
</evidence>
<feature type="binding site" evidence="8">
    <location>
        <position position="15"/>
    </location>
    <ligand>
        <name>ADP-alpha-D-glucose</name>
        <dbReference type="ChEBI" id="CHEBI:57498"/>
    </ligand>
</feature>
<dbReference type="OrthoDB" id="9808590at2"/>
<evidence type="ECO:0000256" key="4">
    <source>
        <dbReference type="ARBA" id="ARBA00010281"/>
    </source>
</evidence>
<dbReference type="Pfam" id="PF00534">
    <property type="entry name" value="Glycos_transf_1"/>
    <property type="match status" value="1"/>
</dbReference>
<proteinExistence type="inferred from homology"/>
<organism evidence="11 12">
    <name type="scientific">Neorhizobium lilium</name>
    <dbReference type="NCBI Taxonomy" id="2503024"/>
    <lineage>
        <taxon>Bacteria</taxon>
        <taxon>Pseudomonadati</taxon>
        <taxon>Pseudomonadota</taxon>
        <taxon>Alphaproteobacteria</taxon>
        <taxon>Hyphomicrobiales</taxon>
        <taxon>Rhizobiaceae</taxon>
        <taxon>Rhizobium/Agrobacterium group</taxon>
        <taxon>Neorhizobium</taxon>
    </lineage>
</organism>
<dbReference type="UniPathway" id="UPA00164"/>
<feature type="domain" description="Starch synthase catalytic" evidence="10">
    <location>
        <begin position="2"/>
        <end position="235"/>
    </location>
</feature>
<evidence type="ECO:0000256" key="2">
    <source>
        <dbReference type="ARBA" id="ARBA00002764"/>
    </source>
</evidence>
<protein>
    <recommendedName>
        <fullName evidence="8">Glycogen synthase</fullName>
        <ecNumber evidence="8">2.4.1.21</ecNumber>
    </recommendedName>
    <alternativeName>
        <fullName evidence="8">Starch [bacterial glycogen] synthase</fullName>
    </alternativeName>
</protein>
<keyword evidence="7 8" id="KW-0320">Glycogen biosynthesis</keyword>
<dbReference type="InterPro" id="IPR011835">
    <property type="entry name" value="GS/SS"/>
</dbReference>
<comment type="catalytic activity">
    <reaction evidence="1 8">
        <text>[(1-&gt;4)-alpha-D-glucosyl](n) + ADP-alpha-D-glucose = [(1-&gt;4)-alpha-D-glucosyl](n+1) + ADP + H(+)</text>
        <dbReference type="Rhea" id="RHEA:18189"/>
        <dbReference type="Rhea" id="RHEA-COMP:9584"/>
        <dbReference type="Rhea" id="RHEA-COMP:9587"/>
        <dbReference type="ChEBI" id="CHEBI:15378"/>
        <dbReference type="ChEBI" id="CHEBI:15444"/>
        <dbReference type="ChEBI" id="CHEBI:57498"/>
        <dbReference type="ChEBI" id="CHEBI:456216"/>
        <dbReference type="EC" id="2.4.1.21"/>
    </reaction>
</comment>
<gene>
    <name evidence="8 11" type="primary">glgA</name>
    <name evidence="11" type="ORF">EPK99_11090</name>
</gene>
<feature type="domain" description="Glycosyl transferase family 1" evidence="9">
    <location>
        <begin position="291"/>
        <end position="439"/>
    </location>
</feature>
<dbReference type="Gene3D" id="3.40.50.2000">
    <property type="entry name" value="Glycogen Phosphorylase B"/>
    <property type="match status" value="2"/>
</dbReference>
<dbReference type="AlphaFoldDB" id="A0A3S3VPS4"/>
<evidence type="ECO:0000256" key="8">
    <source>
        <dbReference type="HAMAP-Rule" id="MF_00484"/>
    </source>
</evidence>
<dbReference type="PANTHER" id="PTHR45825:SF11">
    <property type="entry name" value="ALPHA AMYLASE DOMAIN-CONTAINING PROTEIN"/>
    <property type="match status" value="1"/>
</dbReference>
<evidence type="ECO:0000256" key="3">
    <source>
        <dbReference type="ARBA" id="ARBA00004964"/>
    </source>
</evidence>
<sequence length="481" mass="51872">MQVLSVASEVYPLVKTGGLADVAGALPLALAHHGVSVKTLMPGYPAVLHAVQDRRRVMVIDNLLGEPAEILEAHYKGLDLLILDCPALFDREGGPYVDEAAKDHPDNWRRFAALSKAGALIAQGGMEGWRPDLVHVHDWQAALVPVYMRYATEPEIPTLITIHNIAFQGQFGAEIFRGLHLPPHAFSIDGVEYFGGVGYLKAGLQASWAISTVSPSYAEEILTPEFGMGLEGLLAYRAADLTGIVNGIDANVWNPESDPHIKAHYGMGSMKLRAANKQAVAERFGLYQGSGPLFCVISRLTWQKGMDMLAEVIDELVQTGARLAVLGSGDRALENAFHAAAQQHSGRVSLVTGYDEPLSHLMQAGCDGIVIPSRFEPCGLTQLYGLRYGCIPIVARTGGLNDTVIDASPAALSAKAATGVSFSPIIAANLRRALRRAVKLYQDPKVWTGMQKQGMKSDVSWDMSAGLYASRYSDLLMRKGA</sequence>
<dbReference type="Pfam" id="PF08323">
    <property type="entry name" value="Glyco_transf_5"/>
    <property type="match status" value="1"/>
</dbReference>
<dbReference type="RefSeq" id="WP_128443078.1">
    <property type="nucleotide sequence ID" value="NZ_SBIP01000002.1"/>
</dbReference>
<dbReference type="InterPro" id="IPR013534">
    <property type="entry name" value="Starch_synth_cat_dom"/>
</dbReference>
<comment type="pathway">
    <text evidence="3 8">Glycan biosynthesis; glycogen biosynthesis.</text>
</comment>
<dbReference type="EC" id="2.4.1.21" evidence="8"/>
<keyword evidence="6 8" id="KW-0808">Transferase</keyword>
<dbReference type="HAMAP" id="MF_00484">
    <property type="entry name" value="Glycogen_synth"/>
    <property type="match status" value="1"/>
</dbReference>
<dbReference type="NCBIfam" id="NF001899">
    <property type="entry name" value="PRK00654.1-2"/>
    <property type="match status" value="1"/>
</dbReference>
<dbReference type="GO" id="GO:0009011">
    <property type="term" value="F:alpha-1,4-glucan glucosyltransferase (ADP-glucose donor) activity"/>
    <property type="evidence" value="ECO:0007669"/>
    <property type="project" value="UniProtKB-UniRule"/>
</dbReference>
<name>A0A3S3VPS4_9HYPH</name>
<keyword evidence="12" id="KW-1185">Reference proteome</keyword>
<evidence type="ECO:0000313" key="12">
    <source>
        <dbReference type="Proteomes" id="UP000287687"/>
    </source>
</evidence>
<evidence type="ECO:0000256" key="6">
    <source>
        <dbReference type="ARBA" id="ARBA00022679"/>
    </source>
</evidence>
<dbReference type="NCBIfam" id="TIGR02095">
    <property type="entry name" value="glgA"/>
    <property type="match status" value="1"/>
</dbReference>
<dbReference type="CDD" id="cd03791">
    <property type="entry name" value="GT5_Glycogen_synthase_DULL1-like"/>
    <property type="match status" value="1"/>
</dbReference>
<dbReference type="GO" id="GO:0004373">
    <property type="term" value="F:alpha-1,4-glucan glucosyltransferase (UDP-glucose donor) activity"/>
    <property type="evidence" value="ECO:0007669"/>
    <property type="project" value="InterPro"/>
</dbReference>
<dbReference type="GO" id="GO:0005829">
    <property type="term" value="C:cytosol"/>
    <property type="evidence" value="ECO:0007669"/>
    <property type="project" value="TreeGrafter"/>
</dbReference>
<dbReference type="InterPro" id="IPR001296">
    <property type="entry name" value="Glyco_trans_1"/>
</dbReference>
<reference evidence="11 12" key="1">
    <citation type="submission" date="2019-01" db="EMBL/GenBank/DDBJ databases">
        <title>The draft genome of Rhizobium sp. 24NR.</title>
        <authorList>
            <person name="Liu L."/>
            <person name="Liang L."/>
            <person name="Shi S."/>
            <person name="Xu L."/>
            <person name="Wang X."/>
            <person name="Li L."/>
            <person name="Zhang X."/>
        </authorList>
    </citation>
    <scope>NUCLEOTIDE SEQUENCE [LARGE SCALE GENOMIC DNA]</scope>
    <source>
        <strain evidence="11 12">24NR</strain>
    </source>
</reference>
<keyword evidence="5 8" id="KW-0328">Glycosyltransferase</keyword>
<comment type="function">
    <text evidence="2 8">Synthesizes alpha-1,4-glucan chains using ADP-glucose.</text>
</comment>
<dbReference type="EMBL" id="SBIP01000002">
    <property type="protein sequence ID" value="RWX79103.1"/>
    <property type="molecule type" value="Genomic_DNA"/>
</dbReference>
<dbReference type="Proteomes" id="UP000287687">
    <property type="component" value="Unassembled WGS sequence"/>
</dbReference>